<sequence>MRKYQFYIISALLIAAIAGNTESVLIEAEGNNFFSDNYLSGFLNRKRHRDIESVIQKILYLYNNTGYPFCRVEPEVVRETSESTKIILHIHEGAHVTITDYLYSSTGRTSDRILKKFAGGKTNSPFSLRIVNNIKNKLLRTGIFEKIVENIVQQEDRYYLRVDIQERKSDFISLLGSYGEDNLNIFASIFTRNLLGTLRGLQFDYEQEKTFSLFYHDPISIIPITIDGKFSLLTEDSARLTEFGGRILVPVNRFIDIGISSGYESASNKIDTNANYRSNSAGLTAILHYQDPLISLESNADFDYLFRTIDRRRFLYNGSIDIKRLLIAFHYRFVWTDSFNYFDYYRIGGAHNLRGYREDEFFARKARWFTIEYHRLPVFPMIDIGYVNDDFLFSYGFGIKAQNRLADATLIVAWPRAKNWREGKIHLLLITGF</sequence>
<evidence type="ECO:0008006" key="3">
    <source>
        <dbReference type="Google" id="ProtNLM"/>
    </source>
</evidence>
<evidence type="ECO:0000313" key="1">
    <source>
        <dbReference type="EMBL" id="OGC41990.1"/>
    </source>
</evidence>
<dbReference type="EMBL" id="MEUM01000087">
    <property type="protein sequence ID" value="OGC41990.1"/>
    <property type="molecule type" value="Genomic_DNA"/>
</dbReference>
<dbReference type="AlphaFoldDB" id="A0A1F4UAW1"/>
<organism evidence="1 2">
    <name type="scientific">candidate division WOR-3 bacterium RBG_13_43_14</name>
    <dbReference type="NCBI Taxonomy" id="1802590"/>
    <lineage>
        <taxon>Bacteria</taxon>
        <taxon>Bacteria division WOR-3</taxon>
    </lineage>
</organism>
<protein>
    <recommendedName>
        <fullName evidence="3">POTRA domain-containing protein</fullName>
    </recommendedName>
</protein>
<dbReference type="Gene3D" id="2.40.160.50">
    <property type="entry name" value="membrane protein fhac: a member of the omp85/tpsb transporter family"/>
    <property type="match status" value="1"/>
</dbReference>
<evidence type="ECO:0000313" key="2">
    <source>
        <dbReference type="Proteomes" id="UP000177025"/>
    </source>
</evidence>
<reference evidence="1 2" key="1">
    <citation type="journal article" date="2016" name="Nat. Commun.">
        <title>Thousands of microbial genomes shed light on interconnected biogeochemical processes in an aquifer system.</title>
        <authorList>
            <person name="Anantharaman K."/>
            <person name="Brown C.T."/>
            <person name="Hug L.A."/>
            <person name="Sharon I."/>
            <person name="Castelle C.J."/>
            <person name="Probst A.J."/>
            <person name="Thomas B.C."/>
            <person name="Singh A."/>
            <person name="Wilkins M.J."/>
            <person name="Karaoz U."/>
            <person name="Brodie E.L."/>
            <person name="Williams K.H."/>
            <person name="Hubbard S.S."/>
            <person name="Banfield J.F."/>
        </authorList>
    </citation>
    <scope>NUCLEOTIDE SEQUENCE [LARGE SCALE GENOMIC DNA]</scope>
</reference>
<name>A0A1F4UAW1_UNCW3</name>
<gene>
    <name evidence="1" type="ORF">A2Y85_06940</name>
</gene>
<proteinExistence type="predicted"/>
<dbReference type="Gene3D" id="3.10.20.310">
    <property type="entry name" value="membrane protein fhac"/>
    <property type="match status" value="1"/>
</dbReference>
<accession>A0A1F4UAW1</accession>
<comment type="caution">
    <text evidence="1">The sequence shown here is derived from an EMBL/GenBank/DDBJ whole genome shotgun (WGS) entry which is preliminary data.</text>
</comment>
<dbReference type="Proteomes" id="UP000177025">
    <property type="component" value="Unassembled WGS sequence"/>
</dbReference>